<name>A0A4Z2JEV0_9TELE</name>
<keyword evidence="2" id="KW-1185">Reference proteome</keyword>
<organism evidence="1 2">
    <name type="scientific">Liparis tanakae</name>
    <name type="common">Tanaka's snailfish</name>
    <dbReference type="NCBI Taxonomy" id="230148"/>
    <lineage>
        <taxon>Eukaryota</taxon>
        <taxon>Metazoa</taxon>
        <taxon>Chordata</taxon>
        <taxon>Craniata</taxon>
        <taxon>Vertebrata</taxon>
        <taxon>Euteleostomi</taxon>
        <taxon>Actinopterygii</taxon>
        <taxon>Neopterygii</taxon>
        <taxon>Teleostei</taxon>
        <taxon>Neoteleostei</taxon>
        <taxon>Acanthomorphata</taxon>
        <taxon>Eupercaria</taxon>
        <taxon>Perciformes</taxon>
        <taxon>Cottioidei</taxon>
        <taxon>Cottales</taxon>
        <taxon>Liparidae</taxon>
        <taxon>Liparis</taxon>
    </lineage>
</organism>
<gene>
    <name evidence="1" type="ORF">EYF80_001111</name>
</gene>
<accession>A0A4Z2JEV0</accession>
<comment type="caution">
    <text evidence="1">The sequence shown here is derived from an EMBL/GenBank/DDBJ whole genome shotgun (WGS) entry which is preliminary data.</text>
</comment>
<proteinExistence type="predicted"/>
<dbReference type="Proteomes" id="UP000314294">
    <property type="component" value="Unassembled WGS sequence"/>
</dbReference>
<sequence>MPMTLRYSHGLVPCYRPGLPRFNLSCLTPADVGRRHGAKGPWRLEAVGVIQGGRRGAGPVGETRRPHPGRHEVQFGNPGEGNRGEVTLKLVDGLLCGGRLAHLRQAVEIKLRRATSSGSMSLNSPLVPSQPMHDMLALSERSSSRNCHS</sequence>
<reference evidence="1 2" key="1">
    <citation type="submission" date="2019-03" db="EMBL/GenBank/DDBJ databases">
        <title>First draft genome of Liparis tanakae, snailfish: a comprehensive survey of snailfish specific genes.</title>
        <authorList>
            <person name="Kim W."/>
            <person name="Song I."/>
            <person name="Jeong J.-H."/>
            <person name="Kim D."/>
            <person name="Kim S."/>
            <person name="Ryu S."/>
            <person name="Song J.Y."/>
            <person name="Lee S.K."/>
        </authorList>
    </citation>
    <scope>NUCLEOTIDE SEQUENCE [LARGE SCALE GENOMIC DNA]</scope>
    <source>
        <tissue evidence="1">Muscle</tissue>
    </source>
</reference>
<evidence type="ECO:0000313" key="2">
    <source>
        <dbReference type="Proteomes" id="UP000314294"/>
    </source>
</evidence>
<dbReference type="EMBL" id="SRLO01000004">
    <property type="protein sequence ID" value="TNN88779.1"/>
    <property type="molecule type" value="Genomic_DNA"/>
</dbReference>
<protein>
    <submittedName>
        <fullName evidence="1">Uncharacterized protein</fullName>
    </submittedName>
</protein>
<evidence type="ECO:0000313" key="1">
    <source>
        <dbReference type="EMBL" id="TNN88779.1"/>
    </source>
</evidence>
<dbReference type="AlphaFoldDB" id="A0A4Z2JEV0"/>